<feature type="transmembrane region" description="Helical" evidence="5">
    <location>
        <begin position="57"/>
        <end position="76"/>
    </location>
</feature>
<evidence type="ECO:0000256" key="5">
    <source>
        <dbReference type="SAM" id="Phobius"/>
    </source>
</evidence>
<proteinExistence type="predicted"/>
<dbReference type="Proteomes" id="UP000634455">
    <property type="component" value="Unassembled WGS sequence"/>
</dbReference>
<keyword evidence="3 5" id="KW-1133">Transmembrane helix</keyword>
<name>A0ABQ3CS11_9RHOB</name>
<dbReference type="Pfam" id="PF01988">
    <property type="entry name" value="VIT1"/>
    <property type="match status" value="1"/>
</dbReference>
<evidence type="ECO:0000313" key="7">
    <source>
        <dbReference type="Proteomes" id="UP000634455"/>
    </source>
</evidence>
<organism evidence="6 7">
    <name type="scientific">Paramylibacter ulvae</name>
    <dbReference type="NCBI Taxonomy" id="1651968"/>
    <lineage>
        <taxon>Bacteria</taxon>
        <taxon>Pseudomonadati</taxon>
        <taxon>Pseudomonadota</taxon>
        <taxon>Alphaproteobacteria</taxon>
        <taxon>Rhodobacterales</taxon>
        <taxon>Paracoccaceae</taxon>
        <taxon>Paramylibacter</taxon>
    </lineage>
</organism>
<keyword evidence="2 5" id="KW-0812">Transmembrane</keyword>
<dbReference type="EMBL" id="BMZF01000001">
    <property type="protein sequence ID" value="GHA41332.1"/>
    <property type="molecule type" value="Genomic_DNA"/>
</dbReference>
<comment type="subcellular location">
    <subcellularLocation>
        <location evidence="1">Endomembrane system</location>
        <topology evidence="1">Multi-pass membrane protein</topology>
    </subcellularLocation>
</comment>
<dbReference type="InterPro" id="IPR008217">
    <property type="entry name" value="Ccc1_fam"/>
</dbReference>
<dbReference type="PANTHER" id="PTHR31851">
    <property type="entry name" value="FE(2+)/MN(2+) TRANSPORTER PCL1"/>
    <property type="match status" value="1"/>
</dbReference>
<keyword evidence="7" id="KW-1185">Reference proteome</keyword>
<evidence type="ECO:0000256" key="4">
    <source>
        <dbReference type="ARBA" id="ARBA00023136"/>
    </source>
</evidence>
<gene>
    <name evidence="6" type="ORF">GCM10008927_02090</name>
</gene>
<comment type="caution">
    <text evidence="6">The sequence shown here is derived from an EMBL/GenBank/DDBJ whole genome shotgun (WGS) entry which is preliminary data.</text>
</comment>
<protein>
    <submittedName>
        <fullName evidence="6">Membrane protein</fullName>
    </submittedName>
</protein>
<reference evidence="7" key="1">
    <citation type="journal article" date="2019" name="Int. J. Syst. Evol. Microbiol.">
        <title>The Global Catalogue of Microorganisms (GCM) 10K type strain sequencing project: providing services to taxonomists for standard genome sequencing and annotation.</title>
        <authorList>
            <consortium name="The Broad Institute Genomics Platform"/>
            <consortium name="The Broad Institute Genome Sequencing Center for Infectious Disease"/>
            <person name="Wu L."/>
            <person name="Ma J."/>
        </authorList>
    </citation>
    <scope>NUCLEOTIDE SEQUENCE [LARGE SCALE GENOMIC DNA]</scope>
    <source>
        <strain evidence="7">KCTC 32465</strain>
    </source>
</reference>
<evidence type="ECO:0000256" key="1">
    <source>
        <dbReference type="ARBA" id="ARBA00004127"/>
    </source>
</evidence>
<feature type="transmembrane region" description="Helical" evidence="5">
    <location>
        <begin position="230"/>
        <end position="248"/>
    </location>
</feature>
<sequence>MEHRMSNTFDGITTHRGREHHISKMGEFIKQIIYGGNDGIVTTFAVVAGFAGAGQDGVAQVGAIAVLLFGLANLFADATAMGLGEYLSARSENDLYHSVRDDELIEITNNPEMERQEALEILAEKGMSATDAAAMADILERYPDYYADFMMSYEIGMSDPADENPALNGLATFAAFITFGIIPLLPYFMFEPERSTFHLSVIATFTALTILGLLRFAVIRQNILRCVGETVLVGGVCAAVAYGVGLAFA</sequence>
<feature type="transmembrane region" description="Helical" evidence="5">
    <location>
        <begin position="32"/>
        <end position="51"/>
    </location>
</feature>
<feature type="transmembrane region" description="Helical" evidence="5">
    <location>
        <begin position="167"/>
        <end position="190"/>
    </location>
</feature>
<evidence type="ECO:0000313" key="6">
    <source>
        <dbReference type="EMBL" id="GHA41332.1"/>
    </source>
</evidence>
<evidence type="ECO:0000256" key="3">
    <source>
        <dbReference type="ARBA" id="ARBA00022989"/>
    </source>
</evidence>
<accession>A0ABQ3CS11</accession>
<feature type="transmembrane region" description="Helical" evidence="5">
    <location>
        <begin position="196"/>
        <end position="218"/>
    </location>
</feature>
<keyword evidence="4 5" id="KW-0472">Membrane</keyword>
<evidence type="ECO:0000256" key="2">
    <source>
        <dbReference type="ARBA" id="ARBA00022692"/>
    </source>
</evidence>